<proteinExistence type="predicted"/>
<evidence type="ECO:0000313" key="1">
    <source>
        <dbReference type="EMBL" id="MCC2243160.1"/>
    </source>
</evidence>
<organism evidence="1 3">
    <name type="scientific">Roseburia amylophila</name>
    <dbReference type="NCBI Taxonomy" id="2981794"/>
    <lineage>
        <taxon>Bacteria</taxon>
        <taxon>Bacillati</taxon>
        <taxon>Bacillota</taxon>
        <taxon>Clostridia</taxon>
        <taxon>Lachnospirales</taxon>
        <taxon>Lachnospiraceae</taxon>
        <taxon>Roseburia</taxon>
    </lineage>
</organism>
<evidence type="ECO:0000313" key="2">
    <source>
        <dbReference type="EMBL" id="MCU6715839.1"/>
    </source>
</evidence>
<reference evidence="2 4" key="1">
    <citation type="journal article" date="2021" name="ISME Commun">
        <title>Automated analysis of genomic sequences facilitates high-throughput and comprehensive description of bacteria.</title>
        <authorList>
            <person name="Hitch T.C.A."/>
        </authorList>
    </citation>
    <scope>NUCLEOTIDE SEQUENCE [LARGE SCALE GENOMIC DNA]</scope>
    <source>
        <strain evidence="2 4">Sanger_19</strain>
    </source>
</reference>
<reference evidence="1" key="2">
    <citation type="submission" date="2021-10" db="EMBL/GenBank/DDBJ databases">
        <title>Anaerobic single-cell dispensing facilitates the cultivation of human gut bacteria.</title>
        <authorList>
            <person name="Afrizal A."/>
        </authorList>
    </citation>
    <scope>NUCLEOTIDE SEQUENCE</scope>
    <source>
        <strain evidence="1">CLA-AA-H204</strain>
    </source>
</reference>
<protein>
    <submittedName>
        <fullName evidence="1">Uncharacterized protein</fullName>
    </submittedName>
</protein>
<evidence type="ECO:0000313" key="4">
    <source>
        <dbReference type="Proteomes" id="UP001209666"/>
    </source>
</evidence>
<sequence>MELTMKKQTPAQHEDNNILRMLDRGIDDMEAGRELHLEEAFRKITELRDVRRNARL</sequence>
<reference evidence="2" key="3">
    <citation type="submission" date="2022-09" db="EMBL/GenBank/DDBJ databases">
        <authorList>
            <person name="Hitch T.C.A."/>
        </authorList>
    </citation>
    <scope>NUCLEOTIDE SEQUENCE</scope>
    <source>
        <strain evidence="2">Sanger_19</strain>
    </source>
</reference>
<dbReference type="RefSeq" id="WP_022242946.1">
    <property type="nucleotide sequence ID" value="NZ_JAJEQW010000016.1"/>
</dbReference>
<comment type="caution">
    <text evidence="1">The sequence shown here is derived from an EMBL/GenBank/DDBJ whole genome shotgun (WGS) entry which is preliminary data.</text>
</comment>
<accession>A0AAW4WKA0</accession>
<name>A0AAW4WKA0_9FIRM</name>
<dbReference type="Proteomes" id="UP001209666">
    <property type="component" value="Unassembled WGS sequence"/>
</dbReference>
<dbReference type="AlphaFoldDB" id="A0AAW4WKA0"/>
<keyword evidence="4" id="KW-1185">Reference proteome</keyword>
<dbReference type="Proteomes" id="UP001198893">
    <property type="component" value="Unassembled WGS sequence"/>
</dbReference>
<gene>
    <name evidence="1" type="ORF">LKD47_12810</name>
    <name evidence="2" type="ORF">OCV43_00940</name>
</gene>
<dbReference type="EMBL" id="JAOQKI010000001">
    <property type="protein sequence ID" value="MCU6715839.1"/>
    <property type="molecule type" value="Genomic_DNA"/>
</dbReference>
<dbReference type="EMBL" id="JAJEQW010000016">
    <property type="protein sequence ID" value="MCC2243160.1"/>
    <property type="molecule type" value="Genomic_DNA"/>
</dbReference>
<evidence type="ECO:0000313" key="3">
    <source>
        <dbReference type="Proteomes" id="UP001198893"/>
    </source>
</evidence>